<name>A0A1W1EBE2_9ZZZZ</name>
<evidence type="ECO:0000313" key="2">
    <source>
        <dbReference type="EMBL" id="SFZ97357.1"/>
    </source>
</evidence>
<accession>A0A1W1EBE2</accession>
<keyword evidence="1" id="KW-0472">Membrane</keyword>
<keyword evidence="1" id="KW-0812">Transmembrane</keyword>
<reference evidence="2" key="1">
    <citation type="submission" date="2016-10" db="EMBL/GenBank/DDBJ databases">
        <authorList>
            <person name="de Groot N.N."/>
        </authorList>
    </citation>
    <scope>NUCLEOTIDE SEQUENCE</scope>
</reference>
<keyword evidence="1" id="KW-1133">Transmembrane helix</keyword>
<protein>
    <recommendedName>
        <fullName evidence="3">General secretion pathway protein K</fullName>
    </recommendedName>
</protein>
<dbReference type="EMBL" id="FPKX01000004">
    <property type="protein sequence ID" value="SFZ97357.1"/>
    <property type="molecule type" value="Genomic_DNA"/>
</dbReference>
<proteinExistence type="predicted"/>
<dbReference type="AlphaFoldDB" id="A0A1W1EBE2"/>
<evidence type="ECO:0008006" key="3">
    <source>
        <dbReference type="Google" id="ProtNLM"/>
    </source>
</evidence>
<evidence type="ECO:0000256" key="1">
    <source>
        <dbReference type="SAM" id="Phobius"/>
    </source>
</evidence>
<feature type="transmembrane region" description="Helical" evidence="1">
    <location>
        <begin position="21"/>
        <end position="45"/>
    </location>
</feature>
<gene>
    <name evidence="2" type="ORF">MNB_SV-5-286</name>
</gene>
<organism evidence="2">
    <name type="scientific">hydrothermal vent metagenome</name>
    <dbReference type="NCBI Taxonomy" id="652676"/>
    <lineage>
        <taxon>unclassified sequences</taxon>
        <taxon>metagenomes</taxon>
        <taxon>ecological metagenomes</taxon>
    </lineage>
</organism>
<sequence>MHKPEQITSTNISPCVKQRKGFALILTLSALAVIIALSAVLVSYLDIARKDANSSKAMIQGNIYYSDIKALFGSFQDKKLLYETIYSSPIPISSEDGKFTLIVSCKPLANAVNINWLAYENNASMTAQYNAVEKIFFNLAQEYNMEDAANLETMLRNEIVSKQKYIQKEKSRLRQKNGIISIEQFKDIVGKYQRASDDKEIYKIPWTKYFVFNELSEDPKDNVIEGNYISAELLAYLFDIDYASVKEDWSEGSSLKDYVLNLGQSYNQKLFSKEFLSQSRCEVFYDYGEERYGFKFEDREGEVKHFEFLGKQ</sequence>